<evidence type="ECO:0000256" key="11">
    <source>
        <dbReference type="ARBA" id="ARBA00022737"/>
    </source>
</evidence>
<dbReference type="InterPro" id="IPR005835">
    <property type="entry name" value="NTP_transferase_dom"/>
</dbReference>
<dbReference type="InterPro" id="IPR038009">
    <property type="entry name" value="GlmU_C_LbH"/>
</dbReference>
<comment type="catalytic activity">
    <reaction evidence="18">
        <text>alpha-D-glucosamine 1-phosphate + acetyl-CoA = N-acetyl-alpha-D-glucosamine 1-phosphate + CoA + H(+)</text>
        <dbReference type="Rhea" id="RHEA:13725"/>
        <dbReference type="ChEBI" id="CHEBI:15378"/>
        <dbReference type="ChEBI" id="CHEBI:57287"/>
        <dbReference type="ChEBI" id="CHEBI:57288"/>
        <dbReference type="ChEBI" id="CHEBI:57776"/>
        <dbReference type="ChEBI" id="CHEBI:58516"/>
        <dbReference type="EC" id="2.3.1.157"/>
    </reaction>
</comment>
<evidence type="ECO:0000256" key="9">
    <source>
        <dbReference type="ARBA" id="ARBA00022695"/>
    </source>
</evidence>
<dbReference type="GO" id="GO:0019134">
    <property type="term" value="F:glucosamine-1-phosphate N-acetyltransferase activity"/>
    <property type="evidence" value="ECO:0007669"/>
    <property type="project" value="UniProtKB-EC"/>
</dbReference>
<keyword evidence="17" id="KW-0961">Cell wall biogenesis/degradation</keyword>
<keyword evidence="9" id="KW-0548">Nucleotidyltransferase</keyword>
<comment type="similarity">
    <text evidence="5">In the C-terminal section; belongs to the transferase hexapeptide repeat family.</text>
</comment>
<evidence type="ECO:0000256" key="17">
    <source>
        <dbReference type="ARBA" id="ARBA00023316"/>
    </source>
</evidence>
<evidence type="ECO:0000256" key="18">
    <source>
        <dbReference type="ARBA" id="ARBA00048247"/>
    </source>
</evidence>
<dbReference type="SUPFAM" id="SSF51161">
    <property type="entry name" value="Trimeric LpxA-like enzymes"/>
    <property type="match status" value="1"/>
</dbReference>
<comment type="subcellular location">
    <subcellularLocation>
        <location evidence="2">Cytoplasm</location>
    </subcellularLocation>
</comment>
<keyword evidence="16" id="KW-0012">Acyltransferase</keyword>
<dbReference type="InterPro" id="IPR029044">
    <property type="entry name" value="Nucleotide-diphossugar_trans"/>
</dbReference>
<accession>A0A381SKR1</accession>
<dbReference type="GO" id="GO:0009252">
    <property type="term" value="P:peptidoglycan biosynthetic process"/>
    <property type="evidence" value="ECO:0007669"/>
    <property type="project" value="UniProtKB-KW"/>
</dbReference>
<dbReference type="Pfam" id="PF00483">
    <property type="entry name" value="NTP_transferase"/>
    <property type="match status" value="1"/>
</dbReference>
<sequence length="449" mass="46953">MDELAGIILAAGEGIRMKSRTPKVLYCLCGKELLRYPVELLGRVGVSRIVVVVSPANQDAVKELLGDSVEYAVQSAKTGTAGAVESAAAALRGQAQQVIVIGGDSPLVTDESVRSLISRHLEDSREMSILSGIVSDSSGLGRINRDLASQQNVLGIIEAPDDVDRLGEPVEVNSGVYCFQADWLWETLGQIGASNDLERYLPNLAAIAAGQGANVAASPSNDPAEVLGINNRVELANLEDIQRRRIREHWMLEGVTIMDPSSVMIDARVKIGQDTVVLPNTMILGNTSIGSGCEIGPGSVVKDSVVGNDCRVTSSALENAVMEAGVNIGPYSHLRPGAYLESGVHLGNYVEVKESRFAAGAVMGHFGYVGDASIGANVNIGAGTVTCNYDGKDKHRCVVENDAFIGCDTMLVAPVTVGAGAATGAGAVITKDVPPARLAVGVPAKIIDR</sequence>
<dbReference type="GO" id="GO:0006048">
    <property type="term" value="P:UDP-N-acetylglucosamine biosynthetic process"/>
    <property type="evidence" value="ECO:0007669"/>
    <property type="project" value="InterPro"/>
</dbReference>
<dbReference type="AlphaFoldDB" id="A0A381SKR1"/>
<dbReference type="GO" id="GO:0000902">
    <property type="term" value="P:cell morphogenesis"/>
    <property type="evidence" value="ECO:0007669"/>
    <property type="project" value="InterPro"/>
</dbReference>
<reference evidence="21" key="1">
    <citation type="submission" date="2018-05" db="EMBL/GenBank/DDBJ databases">
        <authorList>
            <person name="Lanie J.A."/>
            <person name="Ng W.-L."/>
            <person name="Kazmierczak K.M."/>
            <person name="Andrzejewski T.M."/>
            <person name="Davidsen T.M."/>
            <person name="Wayne K.J."/>
            <person name="Tettelin H."/>
            <person name="Glass J.I."/>
            <person name="Rusch D."/>
            <person name="Podicherti R."/>
            <person name="Tsui H.-C.T."/>
            <person name="Winkler M.E."/>
        </authorList>
    </citation>
    <scope>NUCLEOTIDE SEQUENCE</scope>
</reference>
<dbReference type="NCBIfam" id="TIGR01173">
    <property type="entry name" value="glmU"/>
    <property type="match status" value="1"/>
</dbReference>
<dbReference type="PANTHER" id="PTHR43584:SF3">
    <property type="entry name" value="BIFUNCTIONAL PROTEIN GLMU"/>
    <property type="match status" value="1"/>
</dbReference>
<evidence type="ECO:0000256" key="8">
    <source>
        <dbReference type="ARBA" id="ARBA00022679"/>
    </source>
</evidence>
<evidence type="ECO:0000256" key="10">
    <source>
        <dbReference type="ARBA" id="ARBA00022723"/>
    </source>
</evidence>
<dbReference type="InterPro" id="IPR005882">
    <property type="entry name" value="Bifunctional_GlmU"/>
</dbReference>
<dbReference type="GO" id="GO:0005737">
    <property type="term" value="C:cytoplasm"/>
    <property type="evidence" value="ECO:0007669"/>
    <property type="project" value="UniProtKB-SubCell"/>
</dbReference>
<evidence type="ECO:0000256" key="1">
    <source>
        <dbReference type="ARBA" id="ARBA00001946"/>
    </source>
</evidence>
<name>A0A381SKR1_9ZZZZ</name>
<dbReference type="EMBL" id="UINC01002946">
    <property type="protein sequence ID" value="SVA01863.1"/>
    <property type="molecule type" value="Genomic_DNA"/>
</dbReference>
<keyword evidence="7" id="KW-0963">Cytoplasm</keyword>
<comment type="pathway">
    <text evidence="3">Nucleotide-sugar biosynthesis; UDP-N-acetyl-alpha-D-glucosamine biosynthesis; N-acetyl-alpha-D-glucosamine 1-phosphate from alpha-D-glucosamine 6-phosphate (route II): step 2/2.</text>
</comment>
<gene>
    <name evidence="21" type="ORF">METZ01_LOCUS54717</name>
</gene>
<keyword evidence="8" id="KW-0808">Transferase</keyword>
<evidence type="ECO:0000256" key="6">
    <source>
        <dbReference type="ARBA" id="ARBA00007947"/>
    </source>
</evidence>
<comment type="cofactor">
    <cofactor evidence="1">
        <name>Mg(2+)</name>
        <dbReference type="ChEBI" id="CHEBI:18420"/>
    </cofactor>
</comment>
<dbReference type="GO" id="GO:0003977">
    <property type="term" value="F:UDP-N-acetylglucosamine diphosphorylase activity"/>
    <property type="evidence" value="ECO:0007669"/>
    <property type="project" value="UniProtKB-EC"/>
</dbReference>
<dbReference type="PANTHER" id="PTHR43584">
    <property type="entry name" value="NUCLEOTIDYL TRANSFERASE"/>
    <property type="match status" value="1"/>
</dbReference>
<keyword evidence="13" id="KW-0133">Cell shape</keyword>
<evidence type="ECO:0000256" key="7">
    <source>
        <dbReference type="ARBA" id="ARBA00022490"/>
    </source>
</evidence>
<evidence type="ECO:0000256" key="16">
    <source>
        <dbReference type="ARBA" id="ARBA00023315"/>
    </source>
</evidence>
<comment type="similarity">
    <text evidence="6">In the N-terminal section; belongs to the N-acetylglucosamine-1-phosphate uridyltransferase family.</text>
</comment>
<evidence type="ECO:0000256" key="19">
    <source>
        <dbReference type="ARBA" id="ARBA00048493"/>
    </source>
</evidence>
<keyword evidence="11" id="KW-0677">Repeat</keyword>
<evidence type="ECO:0000256" key="15">
    <source>
        <dbReference type="ARBA" id="ARBA00023268"/>
    </source>
</evidence>
<keyword evidence="12" id="KW-0460">Magnesium</keyword>
<dbReference type="CDD" id="cd03353">
    <property type="entry name" value="LbH_GlmU_C"/>
    <property type="match status" value="1"/>
</dbReference>
<evidence type="ECO:0000313" key="21">
    <source>
        <dbReference type="EMBL" id="SVA01863.1"/>
    </source>
</evidence>
<feature type="domain" description="Nucleotidyl transferase" evidence="20">
    <location>
        <begin position="6"/>
        <end position="194"/>
    </location>
</feature>
<dbReference type="SUPFAM" id="SSF53448">
    <property type="entry name" value="Nucleotide-diphospho-sugar transferases"/>
    <property type="match status" value="1"/>
</dbReference>
<keyword evidence="15" id="KW-0511">Multifunctional enzyme</keyword>
<dbReference type="GO" id="GO:0071555">
    <property type="term" value="P:cell wall organization"/>
    <property type="evidence" value="ECO:0007669"/>
    <property type="project" value="UniProtKB-KW"/>
</dbReference>
<evidence type="ECO:0000256" key="13">
    <source>
        <dbReference type="ARBA" id="ARBA00022960"/>
    </source>
</evidence>
<evidence type="ECO:0000256" key="4">
    <source>
        <dbReference type="ARBA" id="ARBA00005208"/>
    </source>
</evidence>
<comment type="pathway">
    <text evidence="4">Nucleotide-sugar biosynthesis; UDP-N-acetyl-alpha-D-glucosamine biosynthesis; UDP-N-acetyl-alpha-D-glucosamine from N-acetyl-alpha-D-glucosamine 1-phosphate: step 1/1.</text>
</comment>
<evidence type="ECO:0000259" key="20">
    <source>
        <dbReference type="Pfam" id="PF00483"/>
    </source>
</evidence>
<organism evidence="21">
    <name type="scientific">marine metagenome</name>
    <dbReference type="NCBI Taxonomy" id="408172"/>
    <lineage>
        <taxon>unclassified sequences</taxon>
        <taxon>metagenomes</taxon>
        <taxon>ecological metagenomes</taxon>
    </lineage>
</organism>
<dbReference type="Gene3D" id="2.160.10.10">
    <property type="entry name" value="Hexapeptide repeat proteins"/>
    <property type="match status" value="1"/>
</dbReference>
<dbReference type="Gene3D" id="3.90.550.10">
    <property type="entry name" value="Spore Coat Polysaccharide Biosynthesis Protein SpsA, Chain A"/>
    <property type="match status" value="1"/>
</dbReference>
<protein>
    <recommendedName>
        <fullName evidence="20">Nucleotidyl transferase domain-containing protein</fullName>
    </recommendedName>
</protein>
<comment type="catalytic activity">
    <reaction evidence="19">
        <text>N-acetyl-alpha-D-glucosamine 1-phosphate + UTP + H(+) = UDP-N-acetyl-alpha-D-glucosamine + diphosphate</text>
        <dbReference type="Rhea" id="RHEA:13509"/>
        <dbReference type="ChEBI" id="CHEBI:15378"/>
        <dbReference type="ChEBI" id="CHEBI:33019"/>
        <dbReference type="ChEBI" id="CHEBI:46398"/>
        <dbReference type="ChEBI" id="CHEBI:57705"/>
        <dbReference type="ChEBI" id="CHEBI:57776"/>
        <dbReference type="EC" id="2.7.7.23"/>
    </reaction>
</comment>
<keyword evidence="10" id="KW-0479">Metal-binding</keyword>
<dbReference type="HAMAP" id="MF_01631">
    <property type="entry name" value="GlmU"/>
    <property type="match status" value="1"/>
</dbReference>
<proteinExistence type="inferred from homology"/>
<dbReference type="Pfam" id="PF00132">
    <property type="entry name" value="Hexapep"/>
    <property type="match status" value="1"/>
</dbReference>
<evidence type="ECO:0000256" key="12">
    <source>
        <dbReference type="ARBA" id="ARBA00022842"/>
    </source>
</evidence>
<keyword evidence="14" id="KW-0573">Peptidoglycan synthesis</keyword>
<dbReference type="GO" id="GO:0008360">
    <property type="term" value="P:regulation of cell shape"/>
    <property type="evidence" value="ECO:0007669"/>
    <property type="project" value="UniProtKB-KW"/>
</dbReference>
<dbReference type="GO" id="GO:0000287">
    <property type="term" value="F:magnesium ion binding"/>
    <property type="evidence" value="ECO:0007669"/>
    <property type="project" value="InterPro"/>
</dbReference>
<evidence type="ECO:0000256" key="3">
    <source>
        <dbReference type="ARBA" id="ARBA00005166"/>
    </source>
</evidence>
<dbReference type="InterPro" id="IPR001451">
    <property type="entry name" value="Hexapep"/>
</dbReference>
<dbReference type="InterPro" id="IPR011004">
    <property type="entry name" value="Trimer_LpxA-like_sf"/>
</dbReference>
<dbReference type="InterPro" id="IPR050065">
    <property type="entry name" value="GlmU-like"/>
</dbReference>
<evidence type="ECO:0000256" key="2">
    <source>
        <dbReference type="ARBA" id="ARBA00004496"/>
    </source>
</evidence>
<evidence type="ECO:0000256" key="14">
    <source>
        <dbReference type="ARBA" id="ARBA00022984"/>
    </source>
</evidence>
<evidence type="ECO:0000256" key="5">
    <source>
        <dbReference type="ARBA" id="ARBA00007707"/>
    </source>
</evidence>